<dbReference type="Pfam" id="PF00107">
    <property type="entry name" value="ADH_zinc_N"/>
    <property type="match status" value="1"/>
</dbReference>
<evidence type="ECO:0000256" key="13">
    <source>
        <dbReference type="RuleBase" id="RU361277"/>
    </source>
</evidence>
<dbReference type="InterPro" id="IPR002328">
    <property type="entry name" value="ADH_Zn_CS"/>
</dbReference>
<dbReference type="AlphaFoldDB" id="A0A059A4C8"/>
<evidence type="ECO:0000256" key="3">
    <source>
        <dbReference type="ARBA" id="ARBA00008072"/>
    </source>
</evidence>
<keyword evidence="9" id="KW-0521">NADP</keyword>
<dbReference type="InterPro" id="IPR020843">
    <property type="entry name" value="ER"/>
</dbReference>
<sequence length="364" mass="39456">MEALKLNGEEQMQRAFGYAARDFSGVLSPFSFTRRANRDHDITVKILYCGICHSDLHIIKNEHGISSYPIVPGHEIVGVVTQAGGKVNKFKVGDKVGVGCLIGSCGECDNCHGGLENYCPKPVYTYTIFKSEGDTKRYGGYSDILVVDEHFAVRIPDAISLAGCAPLLCAGITVYSPIRHFGLDRPGKRIGVIGLGGLGHLAVKFGKAFGAEVTVISTSESKRQEAIEELKADSFILSHDMKQMQAAIGTMDGIIDTVSATHPLKPLLDLLRTDGKLIMLSAPDLETPAQVPLFPLFGRKSLVGSMCGGIKETQEMMDFAAEHGITSNVEVVAMDYVNEAMDRLARGDVRYRFVIDIANTLTNL</sequence>
<evidence type="ECO:0000256" key="9">
    <source>
        <dbReference type="ARBA" id="ARBA00022857"/>
    </source>
</evidence>
<dbReference type="OrthoDB" id="1879366at2759"/>
<comment type="pathway">
    <text evidence="2">Aromatic compound metabolism; phenylpropanoid biosynthesis.</text>
</comment>
<evidence type="ECO:0000256" key="7">
    <source>
        <dbReference type="ARBA" id="ARBA00022733"/>
    </source>
</evidence>
<evidence type="ECO:0000313" key="15">
    <source>
        <dbReference type="EMBL" id="KCW48215.1"/>
    </source>
</evidence>
<dbReference type="SMART" id="SM00829">
    <property type="entry name" value="PKS_ER"/>
    <property type="match status" value="1"/>
</dbReference>
<comment type="cofactor">
    <cofactor evidence="1 13">
        <name>Zn(2+)</name>
        <dbReference type="ChEBI" id="CHEBI:29105"/>
    </cofactor>
</comment>
<evidence type="ECO:0000259" key="14">
    <source>
        <dbReference type="SMART" id="SM00829"/>
    </source>
</evidence>
<dbReference type="Gene3D" id="3.90.180.10">
    <property type="entry name" value="Medium-chain alcohol dehydrogenases, catalytic domain"/>
    <property type="match status" value="1"/>
</dbReference>
<comment type="subunit">
    <text evidence="4">Homodimer.</text>
</comment>
<comment type="function">
    <text evidence="12">Involved in lignin biosynthesis. Catalyzes the final step specific for the production of lignin monomers. Catalyzes the NADPH-dependent reduction of coniferaldehyde, 5-hydroxyconiferaldehyde, sinapaldehyde, 4-coumaraldehyde and caffeyl aldehyde to their respective alcohols.</text>
</comment>
<dbReference type="OMA" id="MIGGMRD"/>
<dbReference type="CDD" id="cd05283">
    <property type="entry name" value="CAD1"/>
    <property type="match status" value="1"/>
</dbReference>
<evidence type="ECO:0000256" key="12">
    <source>
        <dbReference type="ARBA" id="ARBA00057621"/>
    </source>
</evidence>
<dbReference type="GO" id="GO:0008270">
    <property type="term" value="F:zinc ion binding"/>
    <property type="evidence" value="ECO:0007669"/>
    <property type="project" value="InterPro"/>
</dbReference>
<feature type="domain" description="Enoyl reductase (ER)" evidence="14">
    <location>
        <begin position="25"/>
        <end position="355"/>
    </location>
</feature>
<evidence type="ECO:0000256" key="6">
    <source>
        <dbReference type="ARBA" id="ARBA00022723"/>
    </source>
</evidence>
<keyword evidence="8 13" id="KW-0862">Zinc</keyword>
<dbReference type="EC" id="1.1.1.195" evidence="5"/>
<dbReference type="KEGG" id="egr:104425579"/>
<evidence type="ECO:0000256" key="4">
    <source>
        <dbReference type="ARBA" id="ARBA00011738"/>
    </source>
</evidence>
<dbReference type="InterPro" id="IPR036291">
    <property type="entry name" value="NAD(P)-bd_dom_sf"/>
</dbReference>
<evidence type="ECO:0000256" key="8">
    <source>
        <dbReference type="ARBA" id="ARBA00022833"/>
    </source>
</evidence>
<keyword evidence="6 13" id="KW-0479">Metal-binding</keyword>
<gene>
    <name evidence="15" type="ORF">EUGRSUZ_K01941</name>
</gene>
<name>A0A059A4C8_EUCGR</name>
<dbReference type="EMBL" id="KK198763">
    <property type="protein sequence ID" value="KCW48215.1"/>
    <property type="molecule type" value="Genomic_DNA"/>
</dbReference>
<comment type="catalytic activity">
    <reaction evidence="11">
        <text>(E)-cinnamyl alcohol + NADP(+) = (E)-cinnamaldehyde + NADPH + H(+)</text>
        <dbReference type="Rhea" id="RHEA:10392"/>
        <dbReference type="ChEBI" id="CHEBI:15378"/>
        <dbReference type="ChEBI" id="CHEBI:16731"/>
        <dbReference type="ChEBI" id="CHEBI:33227"/>
        <dbReference type="ChEBI" id="CHEBI:57783"/>
        <dbReference type="ChEBI" id="CHEBI:58349"/>
        <dbReference type="EC" id="1.1.1.195"/>
    </reaction>
    <physiologicalReaction direction="right-to-left" evidence="11">
        <dbReference type="Rhea" id="RHEA:10394"/>
    </physiologicalReaction>
</comment>
<dbReference type="InParanoid" id="A0A059A4C8"/>
<dbReference type="SUPFAM" id="SSF50129">
    <property type="entry name" value="GroES-like"/>
    <property type="match status" value="1"/>
</dbReference>
<evidence type="ECO:0000256" key="10">
    <source>
        <dbReference type="ARBA" id="ARBA00023002"/>
    </source>
</evidence>
<evidence type="ECO:0000256" key="5">
    <source>
        <dbReference type="ARBA" id="ARBA00013171"/>
    </source>
</evidence>
<protein>
    <recommendedName>
        <fullName evidence="5">cinnamyl-alcohol dehydrogenase</fullName>
        <ecNumber evidence="5">1.1.1.195</ecNumber>
    </recommendedName>
</protein>
<dbReference type="Gene3D" id="3.40.50.720">
    <property type="entry name" value="NAD(P)-binding Rossmann-like Domain"/>
    <property type="match status" value="1"/>
</dbReference>
<dbReference type="InterPro" id="IPR013154">
    <property type="entry name" value="ADH-like_N"/>
</dbReference>
<dbReference type="Pfam" id="PF08240">
    <property type="entry name" value="ADH_N"/>
    <property type="match status" value="1"/>
</dbReference>
<dbReference type="FunFam" id="3.90.180.10:FF:000100">
    <property type="entry name" value="Putative cinnamyl alcohol dehydrogenase 6"/>
    <property type="match status" value="1"/>
</dbReference>
<dbReference type="Gramene" id="KCW48215">
    <property type="protein sequence ID" value="KCW48215"/>
    <property type="gene ID" value="EUGRSUZ_K01941"/>
</dbReference>
<dbReference type="PROSITE" id="PS00059">
    <property type="entry name" value="ADH_ZINC"/>
    <property type="match status" value="1"/>
</dbReference>
<dbReference type="PANTHER" id="PTHR42683">
    <property type="entry name" value="ALDEHYDE REDUCTASE"/>
    <property type="match status" value="1"/>
</dbReference>
<evidence type="ECO:0000256" key="1">
    <source>
        <dbReference type="ARBA" id="ARBA00001947"/>
    </source>
</evidence>
<dbReference type="InterPro" id="IPR047109">
    <property type="entry name" value="CAD-like"/>
</dbReference>
<dbReference type="GO" id="GO:0009809">
    <property type="term" value="P:lignin biosynthetic process"/>
    <property type="evidence" value="ECO:0000318"/>
    <property type="project" value="GO_Central"/>
</dbReference>
<accession>A0A059A4C8</accession>
<dbReference type="FunFam" id="3.40.50.720:FF:000022">
    <property type="entry name" value="Cinnamyl alcohol dehydrogenase"/>
    <property type="match status" value="1"/>
</dbReference>
<comment type="similarity">
    <text evidence="3 13">Belongs to the zinc-containing alcohol dehydrogenase family.</text>
</comment>
<dbReference type="GO" id="GO:0045551">
    <property type="term" value="F:cinnamyl-alcohol dehydrogenase activity"/>
    <property type="evidence" value="ECO:0000318"/>
    <property type="project" value="GO_Central"/>
</dbReference>
<evidence type="ECO:0000256" key="11">
    <source>
        <dbReference type="ARBA" id="ARBA00049332"/>
    </source>
</evidence>
<dbReference type="eggNOG" id="KOG0023">
    <property type="taxonomic scope" value="Eukaryota"/>
</dbReference>
<organism evidence="15">
    <name type="scientific">Eucalyptus grandis</name>
    <name type="common">Flooded gum</name>
    <dbReference type="NCBI Taxonomy" id="71139"/>
    <lineage>
        <taxon>Eukaryota</taxon>
        <taxon>Viridiplantae</taxon>
        <taxon>Streptophyta</taxon>
        <taxon>Embryophyta</taxon>
        <taxon>Tracheophyta</taxon>
        <taxon>Spermatophyta</taxon>
        <taxon>Magnoliopsida</taxon>
        <taxon>eudicotyledons</taxon>
        <taxon>Gunneridae</taxon>
        <taxon>Pentapetalae</taxon>
        <taxon>rosids</taxon>
        <taxon>malvids</taxon>
        <taxon>Myrtales</taxon>
        <taxon>Myrtaceae</taxon>
        <taxon>Myrtoideae</taxon>
        <taxon>Eucalypteae</taxon>
        <taxon>Eucalyptus</taxon>
    </lineage>
</organism>
<keyword evidence="10" id="KW-0560">Oxidoreductase</keyword>
<reference evidence="15" key="1">
    <citation type="submission" date="2013-07" db="EMBL/GenBank/DDBJ databases">
        <title>The genome of Eucalyptus grandis.</title>
        <authorList>
            <person name="Schmutz J."/>
            <person name="Hayes R."/>
            <person name="Myburg A."/>
            <person name="Tuskan G."/>
            <person name="Grattapaglia D."/>
            <person name="Rokhsar D.S."/>
        </authorList>
    </citation>
    <scope>NUCLEOTIDE SEQUENCE</scope>
    <source>
        <tissue evidence="15">Leaf extractions</tissue>
    </source>
</reference>
<dbReference type="InterPro" id="IPR011032">
    <property type="entry name" value="GroES-like_sf"/>
</dbReference>
<proteinExistence type="inferred from homology"/>
<keyword evidence="7" id="KW-0438">Lignin biosynthesis</keyword>
<dbReference type="InterPro" id="IPR013149">
    <property type="entry name" value="ADH-like_C"/>
</dbReference>
<dbReference type="SUPFAM" id="SSF51735">
    <property type="entry name" value="NAD(P)-binding Rossmann-fold domains"/>
    <property type="match status" value="1"/>
</dbReference>
<evidence type="ECO:0000256" key="2">
    <source>
        <dbReference type="ARBA" id="ARBA00004928"/>
    </source>
</evidence>